<feature type="signal peptide" evidence="2">
    <location>
        <begin position="1"/>
        <end position="18"/>
    </location>
</feature>
<feature type="domain" description="DUF6923" evidence="4">
    <location>
        <begin position="45"/>
        <end position="256"/>
    </location>
</feature>
<comment type="caution">
    <text evidence="5">The sequence shown here is derived from an EMBL/GenBank/DDBJ whole genome shotgun (WGS) entry which is preliminary data.</text>
</comment>
<dbReference type="Proteomes" id="UP001596043">
    <property type="component" value="Unassembled WGS sequence"/>
</dbReference>
<keyword evidence="6" id="KW-1185">Reference proteome</keyword>
<dbReference type="InterPro" id="IPR054215">
    <property type="entry name" value="DUF6923"/>
</dbReference>
<dbReference type="NCBIfam" id="TIGR04183">
    <property type="entry name" value="Por_Secre_tail"/>
    <property type="match status" value="1"/>
</dbReference>
<evidence type="ECO:0000256" key="2">
    <source>
        <dbReference type="SAM" id="SignalP"/>
    </source>
</evidence>
<feature type="domain" description="Secretion system C-terminal sorting" evidence="3">
    <location>
        <begin position="774"/>
        <end position="849"/>
    </location>
</feature>
<dbReference type="RefSeq" id="WP_379981501.1">
    <property type="nucleotide sequence ID" value="NZ_JBHSFV010000013.1"/>
</dbReference>
<organism evidence="5 6">
    <name type="scientific">Dokdonia ponticola</name>
    <dbReference type="NCBI Taxonomy" id="2041041"/>
    <lineage>
        <taxon>Bacteria</taxon>
        <taxon>Pseudomonadati</taxon>
        <taxon>Bacteroidota</taxon>
        <taxon>Flavobacteriia</taxon>
        <taxon>Flavobacteriales</taxon>
        <taxon>Flavobacteriaceae</taxon>
        <taxon>Dokdonia</taxon>
    </lineage>
</organism>
<evidence type="ECO:0000259" key="3">
    <source>
        <dbReference type="Pfam" id="PF18962"/>
    </source>
</evidence>
<dbReference type="Pfam" id="PF18962">
    <property type="entry name" value="Por_Secre_tail"/>
    <property type="match status" value="1"/>
</dbReference>
<protein>
    <submittedName>
        <fullName evidence="5">DUF6923 family protein</fullName>
    </submittedName>
</protein>
<gene>
    <name evidence="5" type="ORF">ACFO3O_18270</name>
</gene>
<dbReference type="Pfam" id="PF21959">
    <property type="entry name" value="DUF6923"/>
    <property type="match status" value="1"/>
</dbReference>
<reference evidence="6" key="1">
    <citation type="journal article" date="2019" name="Int. J. Syst. Evol. Microbiol.">
        <title>The Global Catalogue of Microorganisms (GCM) 10K type strain sequencing project: providing services to taxonomists for standard genome sequencing and annotation.</title>
        <authorList>
            <consortium name="The Broad Institute Genomics Platform"/>
            <consortium name="The Broad Institute Genome Sequencing Center for Infectious Disease"/>
            <person name="Wu L."/>
            <person name="Ma J."/>
        </authorList>
    </citation>
    <scope>NUCLEOTIDE SEQUENCE [LARGE SCALE GENOMIC DNA]</scope>
    <source>
        <strain evidence="6">YJ-61-S</strain>
    </source>
</reference>
<feature type="chain" id="PRO_5045613599" evidence="2">
    <location>
        <begin position="19"/>
        <end position="850"/>
    </location>
</feature>
<dbReference type="SUPFAM" id="SSF101898">
    <property type="entry name" value="NHL repeat"/>
    <property type="match status" value="1"/>
</dbReference>
<evidence type="ECO:0000313" key="5">
    <source>
        <dbReference type="EMBL" id="MFC4635862.1"/>
    </source>
</evidence>
<evidence type="ECO:0000256" key="1">
    <source>
        <dbReference type="ARBA" id="ARBA00022729"/>
    </source>
</evidence>
<dbReference type="EMBL" id="JBHSFV010000013">
    <property type="protein sequence ID" value="MFC4635862.1"/>
    <property type="molecule type" value="Genomic_DNA"/>
</dbReference>
<keyword evidence="1 2" id="KW-0732">Signal</keyword>
<proteinExistence type="predicted"/>
<name>A0ABV9I148_9FLAO</name>
<accession>A0ABV9I148</accession>
<dbReference type="InterPro" id="IPR026444">
    <property type="entry name" value="Secre_tail"/>
</dbReference>
<evidence type="ECO:0000259" key="4">
    <source>
        <dbReference type="Pfam" id="PF21959"/>
    </source>
</evidence>
<sequence length="850" mass="94019">MKKQLLSVLLFFTIVTQAQDIPFNCDDNAYLFQYNDVYAIDLASGSSFLAAENVTEGNINAAGYNPADGYIWGFLASPSKTIVRIGKNFTTTTYYIDELPTGNNYIGDVSSGGIYYLKSGGSTYHKIDVNPASTNYGGYIATENLSQSISIHDWAFNAADGYLYAVEKGTNILYRINPSNGILQSLGEVPILSGFNYTYGAVYFDLSGRFYVSANQTGTVYVIQNVQDLDGVNAIDSNLFAFGPSSSSNDGARCPTAPVAQEICDNGIDDDGDGLIDCEDPSCSGYGNCEVVEAPTSSANDGGLESNNRLSDAINKRSYNRAKTGYRFNRETAERVEKKTTYGHKSTSEAIQLEDFIPLDVIAEEYVVESSPTDLLNITNATEIYSVDYIKEDLSVASILAIKTEDGVYEHTKYICDRLLGAELLSVSTITINEQPFIKSLIKNVDGTVEFVLSLSAKVITNDTEFAIESHWNLDQYEEDAAFYNFQIWSNSIDDLYLLGEEVLRLLDIEKPISTYATSTPPTVFVRKGVYVQGGLDVQIINTNETQEVTFDAGIRATETSAIEVMTSTIDLQGNYSTEVTIATGNLFDIGFRIGDGTNTPDDLFMSDGPWGIDDSQPTTTIQEYMISENTESFDSSDFPVERNVHLEATTNAYVAAYRALTPRFQAVDVSDYMSFGVRAKGTGNLEITFVKQSIDAWEDQFKQTITLTDTFQDFIIPINSVVLDDVVTIVFTMVSENGQLVTKEMDIQHVRFTDETSLATETFERASTTLRNYPNPFTESTTIQLPQGMNATQMTVYNMVGRLVDQKEIATQVGNQTLRYNAPQLAKGMYVYMIIDDRQQSMHGRFIIK</sequence>
<evidence type="ECO:0000313" key="6">
    <source>
        <dbReference type="Proteomes" id="UP001596043"/>
    </source>
</evidence>